<protein>
    <recommendedName>
        <fullName evidence="3">HK97 gp10 family phage protein</fullName>
    </recommendedName>
</protein>
<evidence type="ECO:0000313" key="2">
    <source>
        <dbReference type="Proteomes" id="UP000007838"/>
    </source>
</evidence>
<accession>G8LCC0</accession>
<organism evidence="1 2">
    <name type="scientific">Enterobacter ludwigii</name>
    <dbReference type="NCBI Taxonomy" id="299767"/>
    <lineage>
        <taxon>Bacteria</taxon>
        <taxon>Pseudomonadati</taxon>
        <taxon>Pseudomonadota</taxon>
        <taxon>Gammaproteobacteria</taxon>
        <taxon>Enterobacterales</taxon>
        <taxon>Enterobacteriaceae</taxon>
        <taxon>Enterobacter</taxon>
        <taxon>Enterobacter cloacae complex</taxon>
    </lineage>
</organism>
<sequence length="162" mass="17945">MTCLPFITGTLKSAQCSLFDSSLNEIKPRSGGVFYCLETTMCIKVRGVKQSKAGLNRIINDVKGRKVVRALQSAMIIGSSQAALYTPIDTSTLLNSQYRELINNGVRLTGRVGYTANYAVFVHDPNVPQTFRRATAQKEFLTKGFEDTRSQIDAVMRKELSV</sequence>
<dbReference type="Proteomes" id="UP000007838">
    <property type="component" value="Chromosome"/>
</dbReference>
<reference evidence="1 2" key="1">
    <citation type="journal article" date="2011" name="Stand. Genomic Sci.">
        <title>Complete genome of the onion pathogen Enterobacter cloacae EcWSU1.</title>
        <authorList>
            <person name="Humann J.L."/>
            <person name="Wildung M."/>
            <person name="Cheng C.H."/>
            <person name="Lee T."/>
            <person name="Stewart J.E."/>
            <person name="Drew J.C."/>
            <person name="Triplett E.W."/>
            <person name="Main D."/>
            <person name="Schroeder B.K."/>
        </authorList>
    </citation>
    <scope>NUCLEOTIDE SEQUENCE [LARGE SCALE GENOMIC DNA]</scope>
    <source>
        <strain evidence="1 2">EcWSU1</strain>
    </source>
</reference>
<evidence type="ECO:0000313" key="1">
    <source>
        <dbReference type="EMBL" id="AEW73752.1"/>
    </source>
</evidence>
<proteinExistence type="predicted"/>
<name>G8LCC0_9ENTR</name>
<dbReference type="eggNOG" id="ENOG5031PM5">
    <property type="taxonomic scope" value="Bacteria"/>
</dbReference>
<dbReference type="AlphaFoldDB" id="G8LCC0"/>
<evidence type="ECO:0008006" key="3">
    <source>
        <dbReference type="Google" id="ProtNLM"/>
    </source>
</evidence>
<dbReference type="KEGG" id="eec:EcWSU1_02317"/>
<dbReference type="EMBL" id="CP002886">
    <property type="protein sequence ID" value="AEW73752.1"/>
    <property type="molecule type" value="Genomic_DNA"/>
</dbReference>
<gene>
    <name evidence="1" type="ORF">EcWSU1_02317</name>
</gene>
<dbReference type="HOGENOM" id="CLU_138423_1_0_6"/>